<reference evidence="2" key="1">
    <citation type="journal article" date="2021" name="Nat. Commun.">
        <title>Genetic determinants of endophytism in the Arabidopsis root mycobiome.</title>
        <authorList>
            <person name="Mesny F."/>
            <person name="Miyauchi S."/>
            <person name="Thiergart T."/>
            <person name="Pickel B."/>
            <person name="Atanasova L."/>
            <person name="Karlsson M."/>
            <person name="Huettel B."/>
            <person name="Barry K.W."/>
            <person name="Haridas S."/>
            <person name="Chen C."/>
            <person name="Bauer D."/>
            <person name="Andreopoulos W."/>
            <person name="Pangilinan J."/>
            <person name="LaButti K."/>
            <person name="Riley R."/>
            <person name="Lipzen A."/>
            <person name="Clum A."/>
            <person name="Drula E."/>
            <person name="Henrissat B."/>
            <person name="Kohler A."/>
            <person name="Grigoriev I.V."/>
            <person name="Martin F.M."/>
            <person name="Hacquard S."/>
        </authorList>
    </citation>
    <scope>NUCLEOTIDE SEQUENCE</scope>
    <source>
        <strain evidence="2">MPI-SDFR-AT-0073</strain>
    </source>
</reference>
<dbReference type="EMBL" id="JAGPXC010000002">
    <property type="protein sequence ID" value="KAH6658179.1"/>
    <property type="molecule type" value="Genomic_DNA"/>
</dbReference>
<accession>A0A9P8UU05</accession>
<dbReference type="InterPro" id="IPR029035">
    <property type="entry name" value="DHS-like_NAD/FAD-binding_dom"/>
</dbReference>
<protein>
    <submittedName>
        <fullName evidence="2">Uncharacterized protein</fullName>
    </submittedName>
</protein>
<sequence length="74" mass="8135">MVSLFNNIVIVTSMGISTNISIPDFRSRGGIYANRPSNVRNLFYVTTLSHLPGGPALVAFCNKRTKAFRAQYIG</sequence>
<comment type="caution">
    <text evidence="2">The sequence shown here is derived from an EMBL/GenBank/DDBJ whole genome shotgun (WGS) entry which is preliminary data.</text>
</comment>
<dbReference type="AlphaFoldDB" id="A0A9P8UU05"/>
<keyword evidence="1" id="KW-0808">Transferase</keyword>
<evidence type="ECO:0000313" key="3">
    <source>
        <dbReference type="Proteomes" id="UP000758603"/>
    </source>
</evidence>
<keyword evidence="3" id="KW-1185">Reference proteome</keyword>
<name>A0A9P8UU05_9PEZI</name>
<proteinExistence type="predicted"/>
<dbReference type="Gene3D" id="3.30.1600.10">
    <property type="entry name" value="SIR2/SIRT2 'Small Domain"/>
    <property type="match status" value="1"/>
</dbReference>
<dbReference type="RefSeq" id="XP_045962413.1">
    <property type="nucleotide sequence ID" value="XM_046102245.1"/>
</dbReference>
<evidence type="ECO:0000313" key="2">
    <source>
        <dbReference type="EMBL" id="KAH6658179.1"/>
    </source>
</evidence>
<dbReference type="InterPro" id="IPR026591">
    <property type="entry name" value="Sirtuin_cat_small_dom_sf"/>
</dbReference>
<dbReference type="Proteomes" id="UP000758603">
    <property type="component" value="Unassembled WGS sequence"/>
</dbReference>
<dbReference type="Gene3D" id="3.40.50.1220">
    <property type="entry name" value="TPP-binding domain"/>
    <property type="match status" value="1"/>
</dbReference>
<evidence type="ECO:0000256" key="1">
    <source>
        <dbReference type="ARBA" id="ARBA00022679"/>
    </source>
</evidence>
<gene>
    <name evidence="2" type="ORF">BKA67DRAFT_557352</name>
</gene>
<organism evidence="2 3">
    <name type="scientific">Truncatella angustata</name>
    <dbReference type="NCBI Taxonomy" id="152316"/>
    <lineage>
        <taxon>Eukaryota</taxon>
        <taxon>Fungi</taxon>
        <taxon>Dikarya</taxon>
        <taxon>Ascomycota</taxon>
        <taxon>Pezizomycotina</taxon>
        <taxon>Sordariomycetes</taxon>
        <taxon>Xylariomycetidae</taxon>
        <taxon>Amphisphaeriales</taxon>
        <taxon>Sporocadaceae</taxon>
        <taxon>Truncatella</taxon>
    </lineage>
</organism>
<dbReference type="SUPFAM" id="SSF52467">
    <property type="entry name" value="DHS-like NAD/FAD-binding domain"/>
    <property type="match status" value="1"/>
</dbReference>
<dbReference type="GO" id="GO:0016740">
    <property type="term" value="F:transferase activity"/>
    <property type="evidence" value="ECO:0007669"/>
    <property type="project" value="UniProtKB-KW"/>
</dbReference>
<dbReference type="GeneID" id="70131137"/>